<evidence type="ECO:0000256" key="1">
    <source>
        <dbReference type="ARBA" id="ARBA00022722"/>
    </source>
</evidence>
<keyword evidence="3" id="KW-0378">Hydrolase</keyword>
<gene>
    <name evidence="5" type="ORF">RFI_08634</name>
</gene>
<dbReference type="Pfam" id="PF17146">
    <property type="entry name" value="PIN_6"/>
    <property type="match status" value="1"/>
</dbReference>
<evidence type="ECO:0000313" key="6">
    <source>
        <dbReference type="Proteomes" id="UP000023152"/>
    </source>
</evidence>
<name>X6NR63_RETFI</name>
<keyword evidence="2" id="KW-0479">Metal-binding</keyword>
<keyword evidence="1" id="KW-0540">Nuclease</keyword>
<keyword evidence="6" id="KW-1185">Reference proteome</keyword>
<dbReference type="AlphaFoldDB" id="X6NR63"/>
<comment type="caution">
    <text evidence="5">The sequence shown here is derived from an EMBL/GenBank/DDBJ whole genome shotgun (WGS) entry which is preliminary data.</text>
</comment>
<feature type="domain" description="Ribonuclease PIN" evidence="4">
    <location>
        <begin position="28"/>
        <end position="124"/>
    </location>
</feature>
<evidence type="ECO:0000313" key="5">
    <source>
        <dbReference type="EMBL" id="ETO28496.1"/>
    </source>
</evidence>
<organism evidence="5 6">
    <name type="scientific">Reticulomyxa filosa</name>
    <dbReference type="NCBI Taxonomy" id="46433"/>
    <lineage>
        <taxon>Eukaryota</taxon>
        <taxon>Sar</taxon>
        <taxon>Rhizaria</taxon>
        <taxon>Retaria</taxon>
        <taxon>Foraminifera</taxon>
        <taxon>Monothalamids</taxon>
        <taxon>Reticulomyxidae</taxon>
        <taxon>Reticulomyxa</taxon>
    </lineage>
</organism>
<evidence type="ECO:0000259" key="4">
    <source>
        <dbReference type="Pfam" id="PF17146"/>
    </source>
</evidence>
<dbReference type="EMBL" id="ASPP01006642">
    <property type="protein sequence ID" value="ETO28496.1"/>
    <property type="molecule type" value="Genomic_DNA"/>
</dbReference>
<sequence>MDTSPWGKGNIRPKAIGSVDPAKKKRHVILDSGVFITGLNIANYFTSDTKYYVIKGVVDELRDVQARAFYANFPHKITERIPSITPNHQIYTQKKKKVKQWIQRVPEYRQLSVTDRDVIALALDIEEEMHGEENVNKLPTKQLCKLKTLAQLALENKVKYAGAQPNKEKGEEDAGDDKLSDHYKLDESLIMTRRDKITEPLQDTGFRVAKTKTIIPFVLDDFLLLVQEQCYY</sequence>
<evidence type="ECO:0000256" key="2">
    <source>
        <dbReference type="ARBA" id="ARBA00022723"/>
    </source>
</evidence>
<dbReference type="PANTHER" id="PTHR12814">
    <property type="entry name" value="RNA-BINDING PROTEIN NOB1"/>
    <property type="match status" value="1"/>
</dbReference>
<dbReference type="GO" id="GO:0030490">
    <property type="term" value="P:maturation of SSU-rRNA"/>
    <property type="evidence" value="ECO:0007669"/>
    <property type="project" value="TreeGrafter"/>
</dbReference>
<proteinExistence type="predicted"/>
<dbReference type="GO" id="GO:0016787">
    <property type="term" value="F:hydrolase activity"/>
    <property type="evidence" value="ECO:0007669"/>
    <property type="project" value="UniProtKB-KW"/>
</dbReference>
<dbReference type="GO" id="GO:0030688">
    <property type="term" value="C:preribosome, small subunit precursor"/>
    <property type="evidence" value="ECO:0007669"/>
    <property type="project" value="TreeGrafter"/>
</dbReference>
<dbReference type="Gene3D" id="3.40.50.1010">
    <property type="entry name" value="5'-nuclease"/>
    <property type="match status" value="1"/>
</dbReference>
<dbReference type="GO" id="GO:0046872">
    <property type="term" value="F:metal ion binding"/>
    <property type="evidence" value="ECO:0007669"/>
    <property type="project" value="UniProtKB-KW"/>
</dbReference>
<dbReference type="InterPro" id="IPR039907">
    <property type="entry name" value="NOB1"/>
</dbReference>
<dbReference type="PANTHER" id="PTHR12814:SF2">
    <property type="entry name" value="RNA-BINDING PROTEIN NOB1"/>
    <property type="match status" value="1"/>
</dbReference>
<dbReference type="Proteomes" id="UP000023152">
    <property type="component" value="Unassembled WGS sequence"/>
</dbReference>
<protein>
    <recommendedName>
        <fullName evidence="4">Ribonuclease PIN domain-containing protein</fullName>
    </recommendedName>
</protein>
<accession>X6NR63</accession>
<dbReference type="GO" id="GO:0004521">
    <property type="term" value="F:RNA endonuclease activity"/>
    <property type="evidence" value="ECO:0007669"/>
    <property type="project" value="TreeGrafter"/>
</dbReference>
<evidence type="ECO:0000256" key="3">
    <source>
        <dbReference type="ARBA" id="ARBA00022801"/>
    </source>
</evidence>
<reference evidence="5 6" key="1">
    <citation type="journal article" date="2013" name="Curr. Biol.">
        <title>The Genome of the Foraminiferan Reticulomyxa filosa.</title>
        <authorList>
            <person name="Glockner G."/>
            <person name="Hulsmann N."/>
            <person name="Schleicher M."/>
            <person name="Noegel A.A."/>
            <person name="Eichinger L."/>
            <person name="Gallinger C."/>
            <person name="Pawlowski J."/>
            <person name="Sierra R."/>
            <person name="Euteneuer U."/>
            <person name="Pillet L."/>
            <person name="Moustafa A."/>
            <person name="Platzer M."/>
            <person name="Groth M."/>
            <person name="Szafranski K."/>
            <person name="Schliwa M."/>
        </authorList>
    </citation>
    <scope>NUCLEOTIDE SEQUENCE [LARGE SCALE GENOMIC DNA]</scope>
</reference>
<dbReference type="InterPro" id="IPR033411">
    <property type="entry name" value="Ribonuclease_PIN"/>
</dbReference>